<sequence length="249" mass="26409">MKKILVTFSIFLAVVLAAGDVVFAGSATSTNYKVVTGDSASKGYASSTNYKAYTSTGQAAPVGVSSSASYIHQAGFIRRLLASSPNLNLIVPDINGDGFVNVINDILTCGRSFGSPSTNPNYNSACDMNADNFVNVVDDILGVANAFGTSKWPPANSPSQPLVWTLGKKLTLYDTALPDTLGRMPTLTVSCTPTASCNAAATSFISDEFLGKKRGRWEWTPNISDSYVIVFSANYVDSTTNKRLDISIP</sequence>
<dbReference type="Gene3D" id="1.10.1330.10">
    <property type="entry name" value="Dockerin domain"/>
    <property type="match status" value="1"/>
</dbReference>
<dbReference type="InterPro" id="IPR036439">
    <property type="entry name" value="Dockerin_dom_sf"/>
</dbReference>
<protein>
    <recommendedName>
        <fullName evidence="4">Dockerin domain-containing protein</fullName>
    </recommendedName>
</protein>
<comment type="caution">
    <text evidence="2">The sequence shown here is derived from an EMBL/GenBank/DDBJ whole genome shotgun (WGS) entry which is preliminary data.</text>
</comment>
<evidence type="ECO:0000313" key="2">
    <source>
        <dbReference type="EMBL" id="OGE08283.1"/>
    </source>
</evidence>
<dbReference type="Proteomes" id="UP000179227">
    <property type="component" value="Unassembled WGS sequence"/>
</dbReference>
<feature type="signal peptide" evidence="1">
    <location>
        <begin position="1"/>
        <end position="24"/>
    </location>
</feature>
<dbReference type="AlphaFoldDB" id="A0A1F5HVZ9"/>
<gene>
    <name evidence="2" type="ORF">A3A60_02120</name>
</gene>
<dbReference type="EMBL" id="MFBS01000039">
    <property type="protein sequence ID" value="OGE08283.1"/>
    <property type="molecule type" value="Genomic_DNA"/>
</dbReference>
<keyword evidence="1" id="KW-0732">Signal</keyword>
<evidence type="ECO:0000256" key="1">
    <source>
        <dbReference type="SAM" id="SignalP"/>
    </source>
</evidence>
<dbReference type="STRING" id="1797729.A3A60_02120"/>
<dbReference type="SUPFAM" id="SSF63446">
    <property type="entry name" value="Type I dockerin domain"/>
    <property type="match status" value="1"/>
</dbReference>
<reference evidence="2 3" key="1">
    <citation type="journal article" date="2016" name="Nat. Commun.">
        <title>Thousands of microbial genomes shed light on interconnected biogeochemical processes in an aquifer system.</title>
        <authorList>
            <person name="Anantharaman K."/>
            <person name="Brown C.T."/>
            <person name="Hug L.A."/>
            <person name="Sharon I."/>
            <person name="Castelle C.J."/>
            <person name="Probst A.J."/>
            <person name="Thomas B.C."/>
            <person name="Singh A."/>
            <person name="Wilkins M.J."/>
            <person name="Karaoz U."/>
            <person name="Brodie E.L."/>
            <person name="Williams K.H."/>
            <person name="Hubbard S.S."/>
            <person name="Banfield J.F."/>
        </authorList>
    </citation>
    <scope>NUCLEOTIDE SEQUENCE [LARGE SCALE GENOMIC DNA]</scope>
</reference>
<organism evidence="2 3">
    <name type="scientific">Candidatus Curtissbacteria bacterium RIFCSPLOWO2_01_FULL_42_26</name>
    <dbReference type="NCBI Taxonomy" id="1797729"/>
    <lineage>
        <taxon>Bacteria</taxon>
        <taxon>Candidatus Curtissiibacteriota</taxon>
    </lineage>
</organism>
<accession>A0A1F5HVZ9</accession>
<feature type="chain" id="PRO_5009518826" description="Dockerin domain-containing protein" evidence="1">
    <location>
        <begin position="25"/>
        <end position="249"/>
    </location>
</feature>
<evidence type="ECO:0000313" key="3">
    <source>
        <dbReference type="Proteomes" id="UP000179227"/>
    </source>
</evidence>
<name>A0A1F5HVZ9_9BACT</name>
<evidence type="ECO:0008006" key="4">
    <source>
        <dbReference type="Google" id="ProtNLM"/>
    </source>
</evidence>
<proteinExistence type="predicted"/>
<dbReference type="GO" id="GO:0000272">
    <property type="term" value="P:polysaccharide catabolic process"/>
    <property type="evidence" value="ECO:0007669"/>
    <property type="project" value="InterPro"/>
</dbReference>